<evidence type="ECO:0008006" key="3">
    <source>
        <dbReference type="Google" id="ProtNLM"/>
    </source>
</evidence>
<dbReference type="AlphaFoldDB" id="A0A0S3UJA8"/>
<organism evidence="1 2">
    <name type="scientific">Prevotella intermedia</name>
    <dbReference type="NCBI Taxonomy" id="28131"/>
    <lineage>
        <taxon>Bacteria</taxon>
        <taxon>Pseudomonadati</taxon>
        <taxon>Bacteroidota</taxon>
        <taxon>Bacteroidia</taxon>
        <taxon>Bacteroidales</taxon>
        <taxon>Prevotellaceae</taxon>
        <taxon>Prevotella</taxon>
    </lineage>
</organism>
<proteinExistence type="predicted"/>
<sequence length="328" mass="38311">MIPLKFKDESKLEFYKDFIEKFKLRIESIKKNGSYGNKESVVYLKKATIDFLEYLLIDENLSDLANCPADKLIDKVNEIRVNHDERLNKNKDLHFQVKKIFVDAYNQIPKDKFIKALDIKVCPYCNRSYINCIDKEDGSPPIKGQLDHFYSKKDYPFLAISKFNLVPSCSDCNGVGGKYRTDASGRKTKKNDQKRPLVNPYLISNTDGLKFRMEIEKGFANFKDIENSIKIIVEEKNNSGLSENINTFHLREIYNSHRDIAAEIYLKSLMMHKKYRSSIKKKLHYLNLSLTDREFYLIILGIESDSKYFKNRSLSKFKADLAKDLLLF</sequence>
<reference evidence="1 2" key="1">
    <citation type="journal article" date="2016" name="DNA Res.">
        <title>The complete genome sequencing of Prevotella intermedia strain OMA14 and a subsequent fine-scale, intra-species genomic comparison reveal an unusual amplification of conjugative and mobile transposons and identify a novel Prevotella-lineage-specific repeat.</title>
        <authorList>
            <person name="Naito M."/>
            <person name="Ogura Y."/>
            <person name="Itoh T."/>
            <person name="Shoji M."/>
            <person name="Okamoto M."/>
            <person name="Hayashi T."/>
            <person name="Nakayama K."/>
        </authorList>
    </citation>
    <scope>NUCLEOTIDE SEQUENCE [LARGE SCALE GENOMIC DNA]</scope>
    <source>
        <strain evidence="1 2">OMA14</strain>
    </source>
</reference>
<evidence type="ECO:0000313" key="2">
    <source>
        <dbReference type="Proteomes" id="UP000217431"/>
    </source>
</evidence>
<dbReference type="EMBL" id="AP014597">
    <property type="protein sequence ID" value="BAU17558.1"/>
    <property type="molecule type" value="Genomic_DNA"/>
</dbReference>
<dbReference type="Proteomes" id="UP000217431">
    <property type="component" value="Chromosome I"/>
</dbReference>
<name>A0A0S3UJA8_PREIN</name>
<evidence type="ECO:0000313" key="1">
    <source>
        <dbReference type="EMBL" id="BAU17558.1"/>
    </source>
</evidence>
<gene>
    <name evidence="1" type="ORF">PIOMA14_I_1050</name>
</gene>
<dbReference type="Gene3D" id="1.10.30.50">
    <property type="match status" value="1"/>
</dbReference>
<accession>A0A0S3UJA8</accession>
<protein>
    <recommendedName>
        <fullName evidence="3">HNH endonuclease</fullName>
    </recommendedName>
</protein>
<dbReference type="RefSeq" id="WP_023925602.1">
    <property type="nucleotide sequence ID" value="NZ_AP014597.1"/>
</dbReference>